<accession>A0A0P4VUB3</accession>
<feature type="domain" description="Ig-like" evidence="3">
    <location>
        <begin position="41"/>
        <end position="128"/>
    </location>
</feature>
<dbReference type="PANTHER" id="PTHR21261:SF15">
    <property type="entry name" value="BEATEN PATH IIIA, ISOFORM D-RELATED"/>
    <property type="match status" value="1"/>
</dbReference>
<dbReference type="CDD" id="cd00096">
    <property type="entry name" value="Ig"/>
    <property type="match status" value="1"/>
</dbReference>
<dbReference type="AlphaFoldDB" id="A0A0P4VUB3"/>
<dbReference type="PANTHER" id="PTHR21261">
    <property type="entry name" value="BEAT PROTEIN"/>
    <property type="match status" value="1"/>
</dbReference>
<feature type="chain" id="PRO_5006070043" description="Ig-like domain-containing protein" evidence="2">
    <location>
        <begin position="22"/>
        <end position="295"/>
    </location>
</feature>
<dbReference type="PROSITE" id="PS50835">
    <property type="entry name" value="IG_LIKE"/>
    <property type="match status" value="1"/>
</dbReference>
<keyword evidence="2" id="KW-0732">Signal</keyword>
<organism evidence="4">
    <name type="scientific">Scylla olivacea</name>
    <name type="common">Orange mud crab</name>
    <name type="synonym">Cancer olivacea</name>
    <dbReference type="NCBI Taxonomy" id="85551"/>
    <lineage>
        <taxon>Eukaryota</taxon>
        <taxon>Metazoa</taxon>
        <taxon>Ecdysozoa</taxon>
        <taxon>Arthropoda</taxon>
        <taxon>Crustacea</taxon>
        <taxon>Multicrustacea</taxon>
        <taxon>Malacostraca</taxon>
        <taxon>Eumalacostraca</taxon>
        <taxon>Eucarida</taxon>
        <taxon>Decapoda</taxon>
        <taxon>Pleocyemata</taxon>
        <taxon>Brachyura</taxon>
        <taxon>Eubrachyura</taxon>
        <taxon>Portunoidea</taxon>
        <taxon>Portunidae</taxon>
        <taxon>Portuninae</taxon>
        <taxon>Scylla</taxon>
    </lineage>
</organism>
<dbReference type="InterPro" id="IPR007110">
    <property type="entry name" value="Ig-like_dom"/>
</dbReference>
<evidence type="ECO:0000256" key="2">
    <source>
        <dbReference type="SAM" id="SignalP"/>
    </source>
</evidence>
<dbReference type="EMBL" id="GDRN01096303">
    <property type="protein sequence ID" value="JAI59366.1"/>
    <property type="molecule type" value="Transcribed_RNA"/>
</dbReference>
<keyword evidence="1" id="KW-0812">Transmembrane</keyword>
<dbReference type="InterPro" id="IPR036179">
    <property type="entry name" value="Ig-like_dom_sf"/>
</dbReference>
<reference evidence="4" key="1">
    <citation type="submission" date="2015-09" db="EMBL/GenBank/DDBJ databases">
        <title>Scylla olivacea transcriptome.</title>
        <authorList>
            <person name="Ikhwanuddin M."/>
        </authorList>
    </citation>
    <scope>NUCLEOTIDE SEQUENCE</scope>
</reference>
<evidence type="ECO:0000259" key="3">
    <source>
        <dbReference type="PROSITE" id="PS50835"/>
    </source>
</evidence>
<protein>
    <recommendedName>
        <fullName evidence="3">Ig-like domain-containing protein</fullName>
    </recommendedName>
</protein>
<evidence type="ECO:0000313" key="4">
    <source>
        <dbReference type="EMBL" id="JAI59366.1"/>
    </source>
</evidence>
<feature type="signal peptide" evidence="2">
    <location>
        <begin position="1"/>
        <end position="21"/>
    </location>
</feature>
<name>A0A0P4VUB3_SCYOL</name>
<evidence type="ECO:0000256" key="1">
    <source>
        <dbReference type="SAM" id="Phobius"/>
    </source>
</evidence>
<dbReference type="InterPro" id="IPR013783">
    <property type="entry name" value="Ig-like_fold"/>
</dbReference>
<feature type="transmembrane region" description="Helical" evidence="1">
    <location>
        <begin position="271"/>
        <end position="294"/>
    </location>
</feature>
<dbReference type="SUPFAM" id="SSF48726">
    <property type="entry name" value="Immunoglobulin"/>
    <property type="match status" value="2"/>
</dbReference>
<dbReference type="Gene3D" id="2.60.40.10">
    <property type="entry name" value="Immunoglobulins"/>
    <property type="match status" value="2"/>
</dbReference>
<proteinExistence type="predicted"/>
<keyword evidence="1" id="KW-1133">Transmembrane helix</keyword>
<keyword evidence="1" id="KW-0472">Membrane</keyword>
<sequence length="295" mass="32729">MARTAATVAIVIISLLHQGVSLDIVLKDLVVPEQAKRFTNVTLECIYESRMKPIFVKWLHNDLEFLKFQPKDPVDPINLFTDDSSLVVNANETTGNKVVLTEVDLSASGNYTCEVMGESPNFHEDKMTKVMTVVEIPDEKPTIEGDVRDHFAVGDTVNLTCTTPPSFPGATLSWFINEHEAPHDFLHKYAPEKSKDGLIVSRLSLNFKLAPSHFIGGELRLKCVASILTLYTKTSEHSQQASSKPEEPPIKEVRNLPEEGSLITIGNSGCFSVWASFLHIVVMHTVLIISAHLLH</sequence>